<accession>X1DIM1</accession>
<evidence type="ECO:0000313" key="1">
    <source>
        <dbReference type="EMBL" id="GAG96261.1"/>
    </source>
</evidence>
<reference evidence="1" key="1">
    <citation type="journal article" date="2014" name="Front. Microbiol.">
        <title>High frequency of phylogenetically diverse reductive dehalogenase-homologous genes in deep subseafloor sedimentary metagenomes.</title>
        <authorList>
            <person name="Kawai M."/>
            <person name="Futagami T."/>
            <person name="Toyoda A."/>
            <person name="Takaki Y."/>
            <person name="Nishi S."/>
            <person name="Hori S."/>
            <person name="Arai W."/>
            <person name="Tsubouchi T."/>
            <person name="Morono Y."/>
            <person name="Uchiyama I."/>
            <person name="Ito T."/>
            <person name="Fujiyama A."/>
            <person name="Inagaki F."/>
            <person name="Takami H."/>
        </authorList>
    </citation>
    <scope>NUCLEOTIDE SEQUENCE</scope>
    <source>
        <strain evidence="1">Expedition CK06-06</strain>
    </source>
</reference>
<protein>
    <submittedName>
        <fullName evidence="1">Uncharacterized protein</fullName>
    </submittedName>
</protein>
<proteinExistence type="predicted"/>
<name>X1DIM1_9ZZZZ</name>
<dbReference type="EMBL" id="BART01027701">
    <property type="protein sequence ID" value="GAG96261.1"/>
    <property type="molecule type" value="Genomic_DNA"/>
</dbReference>
<feature type="non-terminal residue" evidence="1">
    <location>
        <position position="1"/>
    </location>
</feature>
<dbReference type="AlphaFoldDB" id="X1DIM1"/>
<organism evidence="1">
    <name type="scientific">marine sediment metagenome</name>
    <dbReference type="NCBI Taxonomy" id="412755"/>
    <lineage>
        <taxon>unclassified sequences</taxon>
        <taxon>metagenomes</taxon>
        <taxon>ecological metagenomes</taxon>
    </lineage>
</organism>
<gene>
    <name evidence="1" type="ORF">S01H4_49048</name>
</gene>
<comment type="caution">
    <text evidence="1">The sequence shown here is derived from an EMBL/GenBank/DDBJ whole genome shotgun (WGS) entry which is preliminary data.</text>
</comment>
<sequence length="36" mass="3891">AIDENSTDAEIETAIVAHLQTQEYLGTDPIGQSVNF</sequence>